<dbReference type="AlphaFoldDB" id="A0A699YYK7"/>
<keyword evidence="4" id="KW-0804">Transcription</keyword>
<comment type="caution">
    <text evidence="7">The sequence shown here is derived from an EMBL/GenBank/DDBJ whole genome shotgun (WGS) entry which is preliminary data.</text>
</comment>
<comment type="subcellular location">
    <subcellularLocation>
        <location evidence="1">Nucleus</location>
    </subcellularLocation>
</comment>
<name>A0A699YYK7_HAELA</name>
<keyword evidence="3" id="KW-0238">DNA-binding</keyword>
<dbReference type="GO" id="GO:0003677">
    <property type="term" value="F:DNA binding"/>
    <property type="evidence" value="ECO:0007669"/>
    <property type="project" value="UniProtKB-KW"/>
</dbReference>
<dbReference type="InterPro" id="IPR016177">
    <property type="entry name" value="DNA-bd_dom_sf"/>
</dbReference>
<gene>
    <name evidence="7" type="ORF">HaLaN_10737</name>
</gene>
<protein>
    <submittedName>
        <fullName evidence="7">AP2/ERF domain-containing protein</fullName>
    </submittedName>
</protein>
<dbReference type="InterPro" id="IPR036955">
    <property type="entry name" value="AP2/ERF_dom_sf"/>
</dbReference>
<keyword evidence="5" id="KW-0539">Nucleus</keyword>
<keyword evidence="2" id="KW-0805">Transcription regulation</keyword>
<feature type="domain" description="AP2/ERF" evidence="6">
    <location>
        <begin position="17"/>
        <end position="79"/>
    </location>
</feature>
<evidence type="ECO:0000313" key="8">
    <source>
        <dbReference type="Proteomes" id="UP000485058"/>
    </source>
</evidence>
<feature type="non-terminal residue" evidence="7">
    <location>
        <position position="1"/>
    </location>
</feature>
<accession>A0A699YYK7</accession>
<dbReference type="EMBL" id="BLLF01000749">
    <property type="protein sequence ID" value="GFH14640.1"/>
    <property type="molecule type" value="Genomic_DNA"/>
</dbReference>
<evidence type="ECO:0000256" key="3">
    <source>
        <dbReference type="ARBA" id="ARBA00023125"/>
    </source>
</evidence>
<dbReference type="SMART" id="SM00380">
    <property type="entry name" value="AP2"/>
    <property type="match status" value="1"/>
</dbReference>
<dbReference type="Gene3D" id="3.30.730.10">
    <property type="entry name" value="AP2/ERF domain"/>
    <property type="match status" value="1"/>
</dbReference>
<dbReference type="Proteomes" id="UP000485058">
    <property type="component" value="Unassembled WGS sequence"/>
</dbReference>
<dbReference type="InterPro" id="IPR001471">
    <property type="entry name" value="AP2/ERF_dom"/>
</dbReference>
<evidence type="ECO:0000256" key="4">
    <source>
        <dbReference type="ARBA" id="ARBA00023163"/>
    </source>
</evidence>
<evidence type="ECO:0000256" key="1">
    <source>
        <dbReference type="ARBA" id="ARBA00004123"/>
    </source>
</evidence>
<dbReference type="PROSITE" id="PS51032">
    <property type="entry name" value="AP2_ERF"/>
    <property type="match status" value="1"/>
</dbReference>
<organism evidence="7 8">
    <name type="scientific">Haematococcus lacustris</name>
    <name type="common">Green alga</name>
    <name type="synonym">Haematococcus pluvialis</name>
    <dbReference type="NCBI Taxonomy" id="44745"/>
    <lineage>
        <taxon>Eukaryota</taxon>
        <taxon>Viridiplantae</taxon>
        <taxon>Chlorophyta</taxon>
        <taxon>core chlorophytes</taxon>
        <taxon>Chlorophyceae</taxon>
        <taxon>CS clade</taxon>
        <taxon>Chlamydomonadales</taxon>
        <taxon>Haematococcaceae</taxon>
        <taxon>Haematococcus</taxon>
    </lineage>
</organism>
<proteinExistence type="predicted"/>
<sequence length="94" mass="10169">SAEGGTVNECTGASTKRFRGVCTLKTGRSRYRAQICHSSRTWALGDYCTAEEAAAVYDRAAICKLGLLKAVRNSSLNFPAHHYLQQAAFLEAAV</sequence>
<evidence type="ECO:0000259" key="6">
    <source>
        <dbReference type="PROSITE" id="PS51032"/>
    </source>
</evidence>
<evidence type="ECO:0000256" key="5">
    <source>
        <dbReference type="ARBA" id="ARBA00023242"/>
    </source>
</evidence>
<evidence type="ECO:0000256" key="2">
    <source>
        <dbReference type="ARBA" id="ARBA00023015"/>
    </source>
</evidence>
<dbReference type="SUPFAM" id="SSF54171">
    <property type="entry name" value="DNA-binding domain"/>
    <property type="match status" value="1"/>
</dbReference>
<reference evidence="7 8" key="1">
    <citation type="submission" date="2020-02" db="EMBL/GenBank/DDBJ databases">
        <title>Draft genome sequence of Haematococcus lacustris strain NIES-144.</title>
        <authorList>
            <person name="Morimoto D."/>
            <person name="Nakagawa S."/>
            <person name="Yoshida T."/>
            <person name="Sawayama S."/>
        </authorList>
    </citation>
    <scope>NUCLEOTIDE SEQUENCE [LARGE SCALE GENOMIC DNA]</scope>
    <source>
        <strain evidence="7 8">NIES-144</strain>
    </source>
</reference>
<evidence type="ECO:0000313" key="7">
    <source>
        <dbReference type="EMBL" id="GFH14640.1"/>
    </source>
</evidence>
<dbReference type="GO" id="GO:0005634">
    <property type="term" value="C:nucleus"/>
    <property type="evidence" value="ECO:0007669"/>
    <property type="project" value="UniProtKB-SubCell"/>
</dbReference>
<dbReference type="GO" id="GO:0003700">
    <property type="term" value="F:DNA-binding transcription factor activity"/>
    <property type="evidence" value="ECO:0007669"/>
    <property type="project" value="InterPro"/>
</dbReference>
<keyword evidence="8" id="KW-1185">Reference proteome</keyword>